<accession>A0AAW5C4E4</accession>
<evidence type="ECO:0000256" key="1">
    <source>
        <dbReference type="ARBA" id="ARBA00023015"/>
    </source>
</evidence>
<evidence type="ECO:0000256" key="2">
    <source>
        <dbReference type="ARBA" id="ARBA00023125"/>
    </source>
</evidence>
<proteinExistence type="predicted"/>
<evidence type="ECO:0000259" key="4">
    <source>
        <dbReference type="SMART" id="SM00345"/>
    </source>
</evidence>
<keyword evidence="1" id="KW-0805">Transcription regulation</keyword>
<dbReference type="SUPFAM" id="SSF48008">
    <property type="entry name" value="GntR ligand-binding domain-like"/>
    <property type="match status" value="1"/>
</dbReference>
<keyword evidence="3" id="KW-0804">Transcription</keyword>
<dbReference type="InterPro" id="IPR036390">
    <property type="entry name" value="WH_DNA-bd_sf"/>
</dbReference>
<dbReference type="SMART" id="SM00895">
    <property type="entry name" value="FCD"/>
    <property type="match status" value="1"/>
</dbReference>
<evidence type="ECO:0000313" key="8">
    <source>
        <dbReference type="Proteomes" id="UP000669239"/>
    </source>
</evidence>
<comment type="caution">
    <text evidence="6">The sequence shown here is derived from an EMBL/GenBank/DDBJ whole genome shotgun (WGS) entry which is preliminary data.</text>
</comment>
<feature type="domain" description="HTH gntR-type" evidence="4">
    <location>
        <begin position="11"/>
        <end position="69"/>
    </location>
</feature>
<feature type="domain" description="GntR C-terminal" evidence="5">
    <location>
        <begin position="79"/>
        <end position="203"/>
    </location>
</feature>
<reference evidence="6" key="3">
    <citation type="submission" date="2022-01" db="EMBL/GenBank/DDBJ databases">
        <title>Collection of gut derived symbiotic bacterial strains cultured from healthy donors.</title>
        <authorList>
            <person name="Lin H."/>
            <person name="Kohout C."/>
            <person name="Waligurski E."/>
            <person name="Pamer E.G."/>
        </authorList>
    </citation>
    <scope>NUCLEOTIDE SEQUENCE</scope>
    <source>
        <strain evidence="6">DFI.6.55</strain>
    </source>
</reference>
<dbReference type="Pfam" id="PF07729">
    <property type="entry name" value="FCD"/>
    <property type="match status" value="1"/>
</dbReference>
<dbReference type="PANTHER" id="PTHR43537">
    <property type="entry name" value="TRANSCRIPTIONAL REGULATOR, GNTR FAMILY"/>
    <property type="match status" value="1"/>
</dbReference>
<dbReference type="EMBL" id="JAAITT010000048">
    <property type="protein sequence ID" value="NSJ51793.1"/>
    <property type="molecule type" value="Genomic_DNA"/>
</dbReference>
<dbReference type="AlphaFoldDB" id="A0AAW5C4E4"/>
<dbReference type="EMBL" id="JAKNGE010000045">
    <property type="protein sequence ID" value="MCG4748885.1"/>
    <property type="molecule type" value="Genomic_DNA"/>
</dbReference>
<evidence type="ECO:0000256" key="3">
    <source>
        <dbReference type="ARBA" id="ARBA00023163"/>
    </source>
</evidence>
<dbReference type="Pfam" id="PF00392">
    <property type="entry name" value="GntR"/>
    <property type="match status" value="1"/>
</dbReference>
<dbReference type="PANTHER" id="PTHR43537:SF5">
    <property type="entry name" value="UXU OPERON TRANSCRIPTIONAL REGULATOR"/>
    <property type="match status" value="1"/>
</dbReference>
<evidence type="ECO:0000259" key="5">
    <source>
        <dbReference type="SMART" id="SM00895"/>
    </source>
</evidence>
<dbReference type="GO" id="GO:0003700">
    <property type="term" value="F:DNA-binding transcription factor activity"/>
    <property type="evidence" value="ECO:0007669"/>
    <property type="project" value="InterPro"/>
</dbReference>
<evidence type="ECO:0000313" key="7">
    <source>
        <dbReference type="EMBL" id="NSJ51793.1"/>
    </source>
</evidence>
<dbReference type="Proteomes" id="UP000669239">
    <property type="component" value="Unassembled WGS sequence"/>
</dbReference>
<name>A0AAW5C4E4_9FIRM</name>
<dbReference type="InterPro" id="IPR036388">
    <property type="entry name" value="WH-like_DNA-bd_sf"/>
</dbReference>
<reference evidence="7 8" key="1">
    <citation type="journal article" date="2020" name="Cell Host Microbe">
        <title>Functional and Genomic Variation between Human-Derived Isolates of Lachnospiraceae Reveals Inter- and Intra-Species Diversity.</title>
        <authorList>
            <person name="Sorbara M.T."/>
            <person name="Littmann E.R."/>
            <person name="Fontana E."/>
            <person name="Moody T.U."/>
            <person name="Kohout C.E."/>
            <person name="Gjonbalaj M."/>
            <person name="Eaton V."/>
            <person name="Seok R."/>
            <person name="Leiner I.M."/>
            <person name="Pamer E.G."/>
        </authorList>
    </citation>
    <scope>NUCLEOTIDE SEQUENCE [LARGE SCALE GENOMIC DNA]</scope>
    <source>
        <strain evidence="7 8">MSK.1.17</strain>
    </source>
</reference>
<organism evidence="6 9">
    <name type="scientific">Enterocloster aldenensis</name>
    <dbReference type="NCBI Taxonomy" id="358742"/>
    <lineage>
        <taxon>Bacteria</taxon>
        <taxon>Bacillati</taxon>
        <taxon>Bacillota</taxon>
        <taxon>Clostridia</taxon>
        <taxon>Lachnospirales</taxon>
        <taxon>Lachnospiraceae</taxon>
        <taxon>Enterocloster</taxon>
    </lineage>
</organism>
<evidence type="ECO:0000313" key="6">
    <source>
        <dbReference type="EMBL" id="MCG4748885.1"/>
    </source>
</evidence>
<evidence type="ECO:0000313" key="9">
    <source>
        <dbReference type="Proteomes" id="UP001299608"/>
    </source>
</evidence>
<dbReference type="GO" id="GO:0003677">
    <property type="term" value="F:DNA binding"/>
    <property type="evidence" value="ECO:0007669"/>
    <property type="project" value="UniProtKB-KW"/>
</dbReference>
<sequence>MSLKKNLDDIVYETICMGFVSGDYVAGTRLDPTELAERYQISKTPIIQALKRMAHEHIVELMPGGKYEIPVATREDIADVCEARLLFEEQALVKLGSDITSMQLKELEFMVEKSRVYFEEGKFDDYFLADMSFHKKLVEMAGNQCLLDLYMVLSNRYMVIRTTTGTSLFHERVACNEHLKMVEALKERDVQAVRGLIQTHIMNMEERIKSKVE</sequence>
<dbReference type="SMART" id="SM00345">
    <property type="entry name" value="HTH_GNTR"/>
    <property type="match status" value="1"/>
</dbReference>
<reference evidence="7" key="2">
    <citation type="submission" date="2020-02" db="EMBL/GenBank/DDBJ databases">
        <authorList>
            <person name="Littmann E."/>
            <person name="Sorbara M."/>
        </authorList>
    </citation>
    <scope>NUCLEOTIDE SEQUENCE</scope>
    <source>
        <strain evidence="7">MSK.1.17</strain>
    </source>
</reference>
<dbReference type="InterPro" id="IPR008920">
    <property type="entry name" value="TF_FadR/GntR_C"/>
</dbReference>
<dbReference type="Proteomes" id="UP001299608">
    <property type="component" value="Unassembled WGS sequence"/>
</dbReference>
<keyword evidence="8" id="KW-1185">Reference proteome</keyword>
<keyword evidence="2" id="KW-0238">DNA-binding</keyword>
<dbReference type="Gene3D" id="1.10.10.10">
    <property type="entry name" value="Winged helix-like DNA-binding domain superfamily/Winged helix DNA-binding domain"/>
    <property type="match status" value="1"/>
</dbReference>
<dbReference type="Gene3D" id="1.20.120.530">
    <property type="entry name" value="GntR ligand-binding domain-like"/>
    <property type="match status" value="1"/>
</dbReference>
<gene>
    <name evidence="7" type="ORF">G5B36_24260</name>
    <name evidence="6" type="ORF">L0N08_26060</name>
</gene>
<dbReference type="SUPFAM" id="SSF46785">
    <property type="entry name" value="Winged helix' DNA-binding domain"/>
    <property type="match status" value="1"/>
</dbReference>
<dbReference type="RefSeq" id="WP_165642961.1">
    <property type="nucleotide sequence ID" value="NZ_JAAITT010000048.1"/>
</dbReference>
<dbReference type="InterPro" id="IPR011711">
    <property type="entry name" value="GntR_C"/>
</dbReference>
<dbReference type="InterPro" id="IPR000524">
    <property type="entry name" value="Tscrpt_reg_HTH_GntR"/>
</dbReference>
<protein>
    <submittedName>
        <fullName evidence="6">GntR family transcriptional regulator</fullName>
    </submittedName>
</protein>